<gene>
    <name evidence="7" type="ORF">SAMN05443575_3252</name>
</gene>
<dbReference type="Gene3D" id="3.40.50.720">
    <property type="entry name" value="NAD(P)-binding Rossmann-like Domain"/>
    <property type="match status" value="1"/>
</dbReference>
<evidence type="ECO:0000256" key="2">
    <source>
        <dbReference type="ARBA" id="ARBA00008072"/>
    </source>
</evidence>
<sequence>MRAIRFGSAGVTLEDAAEPVPDPGRTQRVRIVSAGICGSDLGFIAQGGVPVVPGHEMAGLTDDGRPVAVQPNAACSDCPLCASGRANLCPSSMANFSGMAGVDGGFADYVLARPEQLHELPASLPVELGALVEPAAVARHALVRLAAPAGAEVLVVGAGTIGLLAAAMLTPTHSVSLATRHPHQRAAAEALGVRAVDPDDAFAADAVLDSAGGQSSLELAIDAARPGAGIVTLGAATWQPKLTETILYKELDLRLSLIYTGDDFRDALTFLAGRPDIAPTLVTHHFALADAEHAFAAAGARSGQRSIKVLMHP</sequence>
<evidence type="ECO:0000259" key="6">
    <source>
        <dbReference type="Pfam" id="PF08240"/>
    </source>
</evidence>
<dbReference type="GO" id="GO:0016491">
    <property type="term" value="F:oxidoreductase activity"/>
    <property type="evidence" value="ECO:0007669"/>
    <property type="project" value="UniProtKB-KW"/>
</dbReference>
<dbReference type="AlphaFoldDB" id="A0A1M5PZX5"/>
<organism evidence="7 8">
    <name type="scientific">Jatrophihabitans endophyticus</name>
    <dbReference type="NCBI Taxonomy" id="1206085"/>
    <lineage>
        <taxon>Bacteria</taxon>
        <taxon>Bacillati</taxon>
        <taxon>Actinomycetota</taxon>
        <taxon>Actinomycetes</taxon>
        <taxon>Jatrophihabitantales</taxon>
        <taxon>Jatrophihabitantaceae</taxon>
        <taxon>Jatrophihabitans</taxon>
    </lineage>
</organism>
<dbReference type="InterPro" id="IPR036291">
    <property type="entry name" value="NAD(P)-bd_dom_sf"/>
</dbReference>
<evidence type="ECO:0000313" key="8">
    <source>
        <dbReference type="Proteomes" id="UP000186132"/>
    </source>
</evidence>
<feature type="domain" description="Alcohol dehydrogenase-like N-terminal" evidence="6">
    <location>
        <begin position="28"/>
        <end position="121"/>
    </location>
</feature>
<keyword evidence="4" id="KW-0862">Zinc</keyword>
<dbReference type="Proteomes" id="UP000186132">
    <property type="component" value="Unassembled WGS sequence"/>
</dbReference>
<name>A0A1M5PZX5_9ACTN</name>
<reference evidence="7 8" key="1">
    <citation type="submission" date="2016-11" db="EMBL/GenBank/DDBJ databases">
        <authorList>
            <person name="Jaros S."/>
            <person name="Januszkiewicz K."/>
            <person name="Wedrychowicz H."/>
        </authorList>
    </citation>
    <scope>NUCLEOTIDE SEQUENCE [LARGE SCALE GENOMIC DNA]</scope>
    <source>
        <strain evidence="7 8">DSM 45627</strain>
    </source>
</reference>
<dbReference type="PANTHER" id="PTHR43161:SF9">
    <property type="entry name" value="SORBITOL DEHYDROGENASE"/>
    <property type="match status" value="1"/>
</dbReference>
<evidence type="ECO:0000256" key="1">
    <source>
        <dbReference type="ARBA" id="ARBA00001947"/>
    </source>
</evidence>
<proteinExistence type="inferred from homology"/>
<accession>A0A1M5PZX5</accession>
<dbReference type="Pfam" id="PF08240">
    <property type="entry name" value="ADH_N"/>
    <property type="match status" value="1"/>
</dbReference>
<dbReference type="SUPFAM" id="SSF50129">
    <property type="entry name" value="GroES-like"/>
    <property type="match status" value="1"/>
</dbReference>
<comment type="cofactor">
    <cofactor evidence="1">
        <name>Zn(2+)</name>
        <dbReference type="ChEBI" id="CHEBI:29105"/>
    </cofactor>
</comment>
<protein>
    <submittedName>
        <fullName evidence="7">Threonine dehydrogenase</fullName>
    </submittedName>
</protein>
<keyword evidence="5" id="KW-0560">Oxidoreductase</keyword>
<evidence type="ECO:0000256" key="5">
    <source>
        <dbReference type="ARBA" id="ARBA00023002"/>
    </source>
</evidence>
<dbReference type="GO" id="GO:0046872">
    <property type="term" value="F:metal ion binding"/>
    <property type="evidence" value="ECO:0007669"/>
    <property type="project" value="UniProtKB-KW"/>
</dbReference>
<evidence type="ECO:0000256" key="4">
    <source>
        <dbReference type="ARBA" id="ARBA00022833"/>
    </source>
</evidence>
<dbReference type="STRING" id="1206085.SAMN05443575_3252"/>
<evidence type="ECO:0000256" key="3">
    <source>
        <dbReference type="ARBA" id="ARBA00022723"/>
    </source>
</evidence>
<dbReference type="Gene3D" id="3.90.180.10">
    <property type="entry name" value="Medium-chain alcohol dehydrogenases, catalytic domain"/>
    <property type="match status" value="1"/>
</dbReference>
<evidence type="ECO:0000313" key="7">
    <source>
        <dbReference type="EMBL" id="SHH07415.1"/>
    </source>
</evidence>
<dbReference type="PANTHER" id="PTHR43161">
    <property type="entry name" value="SORBITOL DEHYDROGENASE"/>
    <property type="match status" value="1"/>
</dbReference>
<comment type="similarity">
    <text evidence="2">Belongs to the zinc-containing alcohol dehydrogenase family.</text>
</comment>
<dbReference type="InterPro" id="IPR013154">
    <property type="entry name" value="ADH-like_N"/>
</dbReference>
<keyword evidence="3" id="KW-0479">Metal-binding</keyword>
<dbReference type="SUPFAM" id="SSF51735">
    <property type="entry name" value="NAD(P)-binding Rossmann-fold domains"/>
    <property type="match status" value="1"/>
</dbReference>
<dbReference type="InterPro" id="IPR011032">
    <property type="entry name" value="GroES-like_sf"/>
</dbReference>
<keyword evidence="8" id="KW-1185">Reference proteome</keyword>
<dbReference type="EMBL" id="FQVU01000004">
    <property type="protein sequence ID" value="SHH07415.1"/>
    <property type="molecule type" value="Genomic_DNA"/>
</dbReference>